<dbReference type="InterPro" id="IPR002509">
    <property type="entry name" value="NODB_dom"/>
</dbReference>
<gene>
    <name evidence="2" type="ORF">REIFOR_00242</name>
</gene>
<dbReference type="GO" id="GO:0016798">
    <property type="term" value="F:hydrolase activity, acting on glycosyl bonds"/>
    <property type="evidence" value="ECO:0007669"/>
    <property type="project" value="UniProtKB-KW"/>
</dbReference>
<dbReference type="Gene3D" id="3.20.20.370">
    <property type="entry name" value="Glycoside hydrolase/deacetylase"/>
    <property type="match status" value="1"/>
</dbReference>
<dbReference type="EMBL" id="CP011797">
    <property type="protein sequence ID" value="ATX75419.1"/>
    <property type="molecule type" value="Genomic_DNA"/>
</dbReference>
<dbReference type="InterPro" id="IPR011330">
    <property type="entry name" value="Glyco_hydro/deAcase_b/a-brl"/>
</dbReference>
<reference evidence="2 3" key="1">
    <citation type="journal article" date="2017" name="Environ. Microbiol.">
        <title>Genomic and physiological analyses of 'Reinekea forsetii' reveal a versatile opportunistic lifestyle during spring algae blooms.</title>
        <authorList>
            <person name="Avci B."/>
            <person name="Hahnke R.L."/>
            <person name="Chafee M."/>
            <person name="Fischer T."/>
            <person name="Gruber-Vodicka H."/>
            <person name="Tegetmeyer H.E."/>
            <person name="Harder J."/>
            <person name="Fuchs B.M."/>
            <person name="Amann R.I."/>
            <person name="Teeling H."/>
        </authorList>
    </citation>
    <scope>NUCLEOTIDE SEQUENCE [LARGE SCALE GENOMIC DNA]</scope>
    <source>
        <strain evidence="2 3">Hel1_31_D35</strain>
    </source>
</reference>
<keyword evidence="2" id="KW-0378">Hydrolase</keyword>
<dbReference type="KEGG" id="rfo:REIFOR_00242"/>
<proteinExistence type="predicted"/>
<accession>A0A2K8KMP4</accession>
<dbReference type="AlphaFoldDB" id="A0A2K8KMP4"/>
<dbReference type="NCBIfam" id="TIGR03006">
    <property type="entry name" value="pepcterm_polyde"/>
    <property type="match status" value="1"/>
</dbReference>
<dbReference type="PANTHER" id="PTHR47561">
    <property type="entry name" value="POLYSACCHARIDE DEACETYLASE FAMILY PROTEIN (AFU_ORTHOLOGUE AFUA_6G05030)"/>
    <property type="match status" value="1"/>
</dbReference>
<dbReference type="InterPro" id="IPR022560">
    <property type="entry name" value="DUF3473"/>
</dbReference>
<dbReference type="GO" id="GO:0045493">
    <property type="term" value="P:xylan catabolic process"/>
    <property type="evidence" value="ECO:0007669"/>
    <property type="project" value="UniProtKB-KW"/>
</dbReference>
<evidence type="ECO:0000313" key="3">
    <source>
        <dbReference type="Proteomes" id="UP000229757"/>
    </source>
</evidence>
<evidence type="ECO:0000313" key="2">
    <source>
        <dbReference type="EMBL" id="ATX75419.1"/>
    </source>
</evidence>
<dbReference type="RefSeq" id="WP_227003731.1">
    <property type="nucleotide sequence ID" value="NZ_CP011797.1"/>
</dbReference>
<keyword evidence="2" id="KW-0624">Polysaccharide degradation</keyword>
<keyword evidence="3" id="KW-1185">Reference proteome</keyword>
<dbReference type="Pfam" id="PF11959">
    <property type="entry name" value="DUF3473"/>
    <property type="match status" value="1"/>
</dbReference>
<sequence length="316" mass="36155">MLYAKDSAIVPRTLHAMTIDVEDYFHVAALSKVVSPAQWPQQPSRVVHNTHKILEIFADKKINGTFFILGWVAERYPHLVKEIADLGHEIASHGYSHQLIYGQTPALFRAETERAKSILEDLSQAPIEGYRAASYSITDKSLWALDILTELGFTWDSSIFPIYHDNYGMPNTPNQPYRIQTRTGLALTEFPLTAARFSGLNIPVAGGGYFRQFPYALFKFLFNRASQGNRVPKVFYLHPWEVDPDQPRFHTASWFARFRHYTNLERCEGRLNRLIDDFDFGTLSDSLAFFNPTETYSPTAGVLIKQAQPLNYKEQL</sequence>
<organism evidence="2 3">
    <name type="scientific">Reinekea forsetii</name>
    <dbReference type="NCBI Taxonomy" id="1336806"/>
    <lineage>
        <taxon>Bacteria</taxon>
        <taxon>Pseudomonadati</taxon>
        <taxon>Pseudomonadota</taxon>
        <taxon>Gammaproteobacteria</taxon>
        <taxon>Oceanospirillales</taxon>
        <taxon>Saccharospirillaceae</taxon>
        <taxon>Reinekea</taxon>
    </lineage>
</organism>
<evidence type="ECO:0000259" key="1">
    <source>
        <dbReference type="PROSITE" id="PS51677"/>
    </source>
</evidence>
<dbReference type="Proteomes" id="UP000229757">
    <property type="component" value="Chromosome"/>
</dbReference>
<dbReference type="GO" id="GO:0016810">
    <property type="term" value="F:hydrolase activity, acting on carbon-nitrogen (but not peptide) bonds"/>
    <property type="evidence" value="ECO:0007669"/>
    <property type="project" value="InterPro"/>
</dbReference>
<keyword evidence="2" id="KW-0326">Glycosidase</keyword>
<name>A0A2K8KMP4_9GAMM</name>
<dbReference type="CDD" id="cd10941">
    <property type="entry name" value="CE4_PuuE_HpPgdA_like_2"/>
    <property type="match status" value="1"/>
</dbReference>
<dbReference type="InterPro" id="IPR014344">
    <property type="entry name" value="XrtA_polysacc_deacetyl"/>
</dbReference>
<keyword evidence="2" id="KW-0119">Carbohydrate metabolism</keyword>
<feature type="domain" description="NodB homology" evidence="1">
    <location>
        <begin position="31"/>
        <end position="232"/>
    </location>
</feature>
<dbReference type="Pfam" id="PF01522">
    <property type="entry name" value="Polysacc_deac_1"/>
    <property type="match status" value="1"/>
</dbReference>
<dbReference type="PANTHER" id="PTHR47561:SF1">
    <property type="entry name" value="POLYSACCHARIDE DEACETYLASE FAMILY PROTEIN (AFU_ORTHOLOGUE AFUA_6G05030)"/>
    <property type="match status" value="1"/>
</dbReference>
<keyword evidence="2" id="KW-0858">Xylan degradation</keyword>
<dbReference type="InterPro" id="IPR045235">
    <property type="entry name" value="PuuE_HpPgdA-like"/>
</dbReference>
<dbReference type="PROSITE" id="PS51677">
    <property type="entry name" value="NODB"/>
    <property type="match status" value="1"/>
</dbReference>
<protein>
    <submittedName>
        <fullName evidence="2">Xylanase/chitin deacetylase, CE4 family</fullName>
    </submittedName>
</protein>
<dbReference type="SUPFAM" id="SSF88713">
    <property type="entry name" value="Glycoside hydrolase/deacetylase"/>
    <property type="match status" value="1"/>
</dbReference>